<evidence type="ECO:0000256" key="1">
    <source>
        <dbReference type="SAM" id="Phobius"/>
    </source>
</evidence>
<proteinExistence type="predicted"/>
<dbReference type="RefSeq" id="WP_135528725.1">
    <property type="nucleotide sequence ID" value="NZ_SRKZ01000001.1"/>
</dbReference>
<accession>A0A4Z0MRX2</accession>
<reference evidence="2 3" key="1">
    <citation type="submission" date="2019-04" db="EMBL/GenBank/DDBJ databases">
        <authorList>
            <person name="Feng G."/>
            <person name="Zhang J."/>
            <person name="Zhu H."/>
        </authorList>
    </citation>
    <scope>NUCLEOTIDE SEQUENCE [LARGE SCALE GENOMIC DNA]</scope>
    <source>
        <strain evidence="2 3">JCM 19491</strain>
    </source>
</reference>
<evidence type="ECO:0000313" key="3">
    <source>
        <dbReference type="Proteomes" id="UP000298284"/>
    </source>
</evidence>
<sequence>MLPVAVTSRTISHHPDLNTLIPWSQNVLLSRLLPSYQMTIPPALQPSCAHWQLDVRRLNNYAWQLGQWTTATYYLIALPLLLAFLAFCSIYERLLANIQWQEYVQHSLATAQPVTTGNFIDEALATQRL</sequence>
<keyword evidence="1" id="KW-0812">Transmembrane</keyword>
<evidence type="ECO:0000313" key="2">
    <source>
        <dbReference type="EMBL" id="TGD82563.1"/>
    </source>
</evidence>
<organism evidence="2 3">
    <name type="scientific">Hymenobacter wooponensis</name>
    <dbReference type="NCBI Taxonomy" id="1525360"/>
    <lineage>
        <taxon>Bacteria</taxon>
        <taxon>Pseudomonadati</taxon>
        <taxon>Bacteroidota</taxon>
        <taxon>Cytophagia</taxon>
        <taxon>Cytophagales</taxon>
        <taxon>Hymenobacteraceae</taxon>
        <taxon>Hymenobacter</taxon>
    </lineage>
</organism>
<keyword evidence="3" id="KW-1185">Reference proteome</keyword>
<dbReference type="EMBL" id="SRKZ01000001">
    <property type="protein sequence ID" value="TGD82563.1"/>
    <property type="molecule type" value="Genomic_DNA"/>
</dbReference>
<protein>
    <submittedName>
        <fullName evidence="2">Uncharacterized protein</fullName>
    </submittedName>
</protein>
<keyword evidence="1" id="KW-0472">Membrane</keyword>
<dbReference type="AlphaFoldDB" id="A0A4Z0MRX2"/>
<keyword evidence="1" id="KW-1133">Transmembrane helix</keyword>
<name>A0A4Z0MRX2_9BACT</name>
<feature type="transmembrane region" description="Helical" evidence="1">
    <location>
        <begin position="71"/>
        <end position="91"/>
    </location>
</feature>
<comment type="caution">
    <text evidence="2">The sequence shown here is derived from an EMBL/GenBank/DDBJ whole genome shotgun (WGS) entry which is preliminary data.</text>
</comment>
<dbReference type="Proteomes" id="UP000298284">
    <property type="component" value="Unassembled WGS sequence"/>
</dbReference>
<gene>
    <name evidence="2" type="ORF">EU557_01900</name>
</gene>